<dbReference type="Gene3D" id="2.160.20.10">
    <property type="entry name" value="Single-stranded right-handed beta-helix, Pectin lyase-like"/>
    <property type="match status" value="1"/>
</dbReference>
<evidence type="ECO:0000313" key="4">
    <source>
        <dbReference type="EMBL" id="CAD8304046.1"/>
    </source>
</evidence>
<accession>A0A6U2C5P0</accession>
<dbReference type="EMBL" id="HBED01013480">
    <property type="protein sequence ID" value="CAD8304044.1"/>
    <property type="molecule type" value="Transcribed_RNA"/>
</dbReference>
<feature type="domain" description="CEMIP beta-helix" evidence="2">
    <location>
        <begin position="184"/>
        <end position="370"/>
    </location>
</feature>
<dbReference type="SUPFAM" id="SSF51126">
    <property type="entry name" value="Pectin lyase-like"/>
    <property type="match status" value="1"/>
</dbReference>
<dbReference type="InterPro" id="IPR011050">
    <property type="entry name" value="Pectin_lyase_fold/virulence"/>
</dbReference>
<protein>
    <recommendedName>
        <fullName evidence="2">CEMIP beta-helix domain-containing protein</fullName>
    </recommendedName>
</protein>
<dbReference type="EMBL" id="HBED01013481">
    <property type="protein sequence ID" value="CAD8304046.1"/>
    <property type="molecule type" value="Transcribed_RNA"/>
</dbReference>
<dbReference type="InterPro" id="IPR055401">
    <property type="entry name" value="CEMIP_beta-hel_dom"/>
</dbReference>
<evidence type="ECO:0000313" key="3">
    <source>
        <dbReference type="EMBL" id="CAD8304044.1"/>
    </source>
</evidence>
<dbReference type="PANTHER" id="PTHR46769">
    <property type="entry name" value="POLYCYSTIC KIDNEY AND HEPATIC DISEASE 1 (AUTOSOMAL RECESSIVE)-LIKE 1"/>
    <property type="match status" value="1"/>
</dbReference>
<name>A0A6U2C5P0_9STRA</name>
<proteinExistence type="predicted"/>
<dbReference type="InterPro" id="IPR012334">
    <property type="entry name" value="Pectin_lyas_fold"/>
</dbReference>
<sequence>MRWRRNSDAAKNVLVRWGHVKPGGGWSYKVFAWCPQSSNSIGWVDCEGSITMTEDMAASTGYQLWLYAGNEGSPHPSMDFDDIFFKRTYEPAVVPKDVIQVSPAAASCWAPGSELVLTSSTTTQDNQHAVTVKSSDPSTGLITLETPVPYTTTAEDDSEFPVEVALLNRNFVLEAVSDPTNALLGGHVIFFHTPNVAQTLQGVEIVNFGQQGNLGRYPVHFHMCDAVEGSLISRNVIRDSNQRGVVVHRSHNVTVEDNVAYEIKRHAFMLEDGVEQFNNFGWNLGTGIRPVATVVPSGNAESDKSPSVFSISNTMNSFVGDVAAGSSHIGIWIEPQDGRVRGMDDSTINRQTPPLLHFANNDAHSSNFCGMSSYPNVYRPTEEAKSNLRVYRNRDCGILFHVNGNMAMEGGVAADNGSKQVWNQLADDIRLDGTRIVGNRPEFTAAMERAGRSPACETGHMQGVTFSPERQFGNSAAGMTLKDVQFSHFDCGQSTVAIEADYLRPLDGSNRWTRNIFEGVSFAEDVPRKASTCAAVGLGANPVIMEDTAGGLSGTGSPGFVFSDRLPAGTAFTTSVPA</sequence>
<evidence type="ECO:0000256" key="1">
    <source>
        <dbReference type="ARBA" id="ARBA00022729"/>
    </source>
</evidence>
<dbReference type="AlphaFoldDB" id="A0A6U2C5P0"/>
<dbReference type="PANTHER" id="PTHR46769:SF2">
    <property type="entry name" value="FIBROCYSTIN-L ISOFORM 2 PRECURSOR-RELATED"/>
    <property type="match status" value="1"/>
</dbReference>
<dbReference type="Pfam" id="PF24606">
    <property type="entry name" value="CEMIP_beta-hel"/>
    <property type="match status" value="1"/>
</dbReference>
<gene>
    <name evidence="3" type="ORF">TDUB1175_LOCUS6725</name>
    <name evidence="4" type="ORF">TDUB1175_LOCUS6726</name>
</gene>
<keyword evidence="1" id="KW-0732">Signal</keyword>
<organism evidence="3">
    <name type="scientific">Pseudictyota dubia</name>
    <dbReference type="NCBI Taxonomy" id="2749911"/>
    <lineage>
        <taxon>Eukaryota</taxon>
        <taxon>Sar</taxon>
        <taxon>Stramenopiles</taxon>
        <taxon>Ochrophyta</taxon>
        <taxon>Bacillariophyta</taxon>
        <taxon>Mediophyceae</taxon>
        <taxon>Biddulphiophycidae</taxon>
        <taxon>Eupodiscales</taxon>
        <taxon>Odontellaceae</taxon>
        <taxon>Pseudictyota</taxon>
    </lineage>
</organism>
<reference evidence="3" key="1">
    <citation type="submission" date="2021-01" db="EMBL/GenBank/DDBJ databases">
        <authorList>
            <person name="Corre E."/>
            <person name="Pelletier E."/>
            <person name="Niang G."/>
            <person name="Scheremetjew M."/>
            <person name="Finn R."/>
            <person name="Kale V."/>
            <person name="Holt S."/>
            <person name="Cochrane G."/>
            <person name="Meng A."/>
            <person name="Brown T."/>
            <person name="Cohen L."/>
        </authorList>
    </citation>
    <scope>NUCLEOTIDE SEQUENCE</scope>
    <source>
        <strain evidence="3">CCMP147</strain>
    </source>
</reference>
<dbReference type="InterPro" id="IPR052387">
    <property type="entry name" value="Fibrocystin"/>
</dbReference>
<evidence type="ECO:0000259" key="2">
    <source>
        <dbReference type="Pfam" id="PF24606"/>
    </source>
</evidence>